<evidence type="ECO:0000256" key="2">
    <source>
        <dbReference type="ARBA" id="ARBA00022485"/>
    </source>
</evidence>
<evidence type="ECO:0000256" key="6">
    <source>
        <dbReference type="ARBA" id="ARBA00023004"/>
    </source>
</evidence>
<evidence type="ECO:0000256" key="5">
    <source>
        <dbReference type="ARBA" id="ARBA00022982"/>
    </source>
</evidence>
<accession>A0A1M5KBE1</accession>
<evidence type="ECO:0000313" key="9">
    <source>
        <dbReference type="EMBL" id="SHG50001.1"/>
    </source>
</evidence>
<feature type="domain" description="4Fe-4S ferredoxin-type" evidence="8">
    <location>
        <begin position="31"/>
        <end position="61"/>
    </location>
</feature>
<dbReference type="Gene3D" id="3.30.70.20">
    <property type="match status" value="1"/>
</dbReference>
<dbReference type="OrthoDB" id="9807879at2"/>
<dbReference type="InterPro" id="IPR017896">
    <property type="entry name" value="4Fe4S_Fe-S-bd"/>
</dbReference>
<dbReference type="InterPro" id="IPR050572">
    <property type="entry name" value="Fe-S_Ferredoxin"/>
</dbReference>
<dbReference type="STRING" id="1121321.SAMN04488530_102196"/>
<keyword evidence="2" id="KW-0004">4Fe-4S</keyword>
<dbReference type="RefSeq" id="WP_073123690.1">
    <property type="nucleotide sequence ID" value="NZ_BAABCH010000028.1"/>
</dbReference>
<gene>
    <name evidence="9" type="ORF">SAMN04488530_102196</name>
</gene>
<feature type="domain" description="4Fe-4S ferredoxin-type" evidence="8">
    <location>
        <begin position="1"/>
        <end position="30"/>
    </location>
</feature>
<organism evidence="9 10">
    <name type="scientific">Asaccharospora irregularis DSM 2635</name>
    <dbReference type="NCBI Taxonomy" id="1121321"/>
    <lineage>
        <taxon>Bacteria</taxon>
        <taxon>Bacillati</taxon>
        <taxon>Bacillota</taxon>
        <taxon>Clostridia</taxon>
        <taxon>Peptostreptococcales</taxon>
        <taxon>Peptostreptococcaceae</taxon>
        <taxon>Asaccharospora</taxon>
    </lineage>
</organism>
<dbReference type="InterPro" id="IPR017900">
    <property type="entry name" value="4Fe4S_Fe_S_CS"/>
</dbReference>
<dbReference type="AlphaFoldDB" id="A0A1M5KBE1"/>
<dbReference type="EMBL" id="FQWX01000002">
    <property type="protein sequence ID" value="SHG50001.1"/>
    <property type="molecule type" value="Genomic_DNA"/>
</dbReference>
<protein>
    <submittedName>
        <fullName evidence="9">Dissimilatory adenylylsulfate reductase beta subunit</fullName>
    </submittedName>
</protein>
<reference evidence="10" key="1">
    <citation type="submission" date="2016-11" db="EMBL/GenBank/DDBJ databases">
        <authorList>
            <person name="Varghese N."/>
            <person name="Submissions S."/>
        </authorList>
    </citation>
    <scope>NUCLEOTIDE SEQUENCE [LARGE SCALE GENOMIC DNA]</scope>
    <source>
        <strain evidence="10">DSM 2635</strain>
    </source>
</reference>
<dbReference type="PANTHER" id="PTHR43687:SF6">
    <property type="entry name" value="L-ASPARTATE SEMIALDEHYDE SULFURTRANSFERASE IRON-SULFUR SUBUNIT"/>
    <property type="match status" value="1"/>
</dbReference>
<evidence type="ECO:0000256" key="4">
    <source>
        <dbReference type="ARBA" id="ARBA00022737"/>
    </source>
</evidence>
<keyword evidence="6" id="KW-0408">Iron</keyword>
<dbReference type="Proteomes" id="UP000243255">
    <property type="component" value="Unassembled WGS sequence"/>
</dbReference>
<keyword evidence="1" id="KW-0813">Transport</keyword>
<proteinExistence type="predicted"/>
<name>A0A1M5KBE1_9FIRM</name>
<dbReference type="GO" id="GO:0051539">
    <property type="term" value="F:4 iron, 4 sulfur cluster binding"/>
    <property type="evidence" value="ECO:0007669"/>
    <property type="project" value="UniProtKB-KW"/>
</dbReference>
<dbReference type="PROSITE" id="PS51379">
    <property type="entry name" value="4FE4S_FER_2"/>
    <property type="match status" value="2"/>
</dbReference>
<keyword evidence="7" id="KW-0411">Iron-sulfur</keyword>
<dbReference type="PROSITE" id="PS00198">
    <property type="entry name" value="4FE4S_FER_1"/>
    <property type="match status" value="1"/>
</dbReference>
<evidence type="ECO:0000256" key="3">
    <source>
        <dbReference type="ARBA" id="ARBA00022723"/>
    </source>
</evidence>
<evidence type="ECO:0000313" key="10">
    <source>
        <dbReference type="Proteomes" id="UP000243255"/>
    </source>
</evidence>
<evidence type="ECO:0000256" key="7">
    <source>
        <dbReference type="ARBA" id="ARBA00023014"/>
    </source>
</evidence>
<dbReference type="PANTHER" id="PTHR43687">
    <property type="entry name" value="ADENYLYLSULFATE REDUCTASE, BETA SUBUNIT"/>
    <property type="match status" value="1"/>
</dbReference>
<keyword evidence="3" id="KW-0479">Metal-binding</keyword>
<keyword evidence="10" id="KW-1185">Reference proteome</keyword>
<dbReference type="SUPFAM" id="SSF54862">
    <property type="entry name" value="4Fe-4S ferredoxins"/>
    <property type="match status" value="1"/>
</dbReference>
<evidence type="ECO:0000256" key="1">
    <source>
        <dbReference type="ARBA" id="ARBA00022448"/>
    </source>
</evidence>
<keyword evidence="4" id="KW-0677">Repeat</keyword>
<keyword evidence="5" id="KW-0249">Electron transport</keyword>
<evidence type="ECO:0000259" key="8">
    <source>
        <dbReference type="PROSITE" id="PS51379"/>
    </source>
</evidence>
<dbReference type="GO" id="GO:0046872">
    <property type="term" value="F:metal ion binding"/>
    <property type="evidence" value="ECO:0007669"/>
    <property type="project" value="UniProtKB-KW"/>
</dbReference>
<dbReference type="Pfam" id="PF12838">
    <property type="entry name" value="Fer4_7"/>
    <property type="match status" value="1"/>
</dbReference>
<sequence length="104" mass="11746">MSIKIDKEKCVGCSKCANVCPGRLIYKDENDKAYIKYEKNCWGCTACLKECSESAIKYYLGSDIGGNGACLYVKQKSDELNWHIIDNDGNETVINTNRKESNKY</sequence>